<gene>
    <name evidence="9" type="primary">Cacna1h</name>
    <name evidence="9" type="ORF">SNAT2548_LOCUS7830</name>
</gene>
<keyword evidence="3" id="KW-0106">Calcium</keyword>
<dbReference type="InterPro" id="IPR005821">
    <property type="entry name" value="Ion_trans_dom"/>
</dbReference>
<feature type="compositionally biased region" description="Polar residues" evidence="6">
    <location>
        <begin position="93"/>
        <end position="103"/>
    </location>
</feature>
<dbReference type="CDD" id="cd00051">
    <property type="entry name" value="EFh"/>
    <property type="match status" value="1"/>
</dbReference>
<dbReference type="AlphaFoldDB" id="A0A812K0H8"/>
<dbReference type="SUPFAM" id="SSF47473">
    <property type="entry name" value="EF-hand"/>
    <property type="match status" value="1"/>
</dbReference>
<organism evidence="9 10">
    <name type="scientific">Symbiodinium natans</name>
    <dbReference type="NCBI Taxonomy" id="878477"/>
    <lineage>
        <taxon>Eukaryota</taxon>
        <taxon>Sar</taxon>
        <taxon>Alveolata</taxon>
        <taxon>Dinophyceae</taxon>
        <taxon>Suessiales</taxon>
        <taxon>Symbiodiniaceae</taxon>
        <taxon>Symbiodinium</taxon>
    </lineage>
</organism>
<dbReference type="Proteomes" id="UP000604046">
    <property type="component" value="Unassembled WGS sequence"/>
</dbReference>
<feature type="transmembrane region" description="Helical" evidence="7">
    <location>
        <begin position="188"/>
        <end position="206"/>
    </location>
</feature>
<dbReference type="InterPro" id="IPR027359">
    <property type="entry name" value="Volt_channel_dom_sf"/>
</dbReference>
<keyword evidence="5 7" id="KW-0472">Membrane</keyword>
<sequence length="516" mass="57926">MLGQTSCCAQRQEEVVDALLRRAEDRLDRLCQQVRAKISREMDDATCKLLARAAPGSEFLAAESAPVLNEWPENDADLKTTTPDPPADVNDPQRAQSRRTSTMMKKKDEPGAAHRILGLPSTGSERGAVVESSSWLHAMGLQIVTSARFEFVSMSMIVVYSLVLGLQINYLATTLTDDAGWWDELDVAFGAYFLFEVALKLFVYRLSFFTMHGCFWNLLDLVLCALQLFEEIAMLTLWGGNVGMPQAGAMRTVRLLRSIKVMRLIRAVKFAEELQLLVSCLLLSMQTFMWVLVLLVMTVYVIAIYITQTVYVYRLDNPGNAELADKFGTLWVSMLSVFQSLTGGMDWNDVSDPLIKYISPAFGTVYVVYNAFCYLALMNVITGTFVEAVSEQAEGLKTRSRTLRARQAFRDVDEDESGLINLSELTSSTNAAAMDEFFRSMRVEPTEAKNLLEVLDEDGSGTINFDEFLQGTLRLHSPAREADVVLLGHEMKQLFTSTRKEMKLIRDYLERPAWSA</sequence>
<reference evidence="9" key="1">
    <citation type="submission" date="2021-02" db="EMBL/GenBank/DDBJ databases">
        <authorList>
            <person name="Dougan E. K."/>
            <person name="Rhodes N."/>
            <person name="Thang M."/>
            <person name="Chan C."/>
        </authorList>
    </citation>
    <scope>NUCLEOTIDE SEQUENCE</scope>
</reference>
<feature type="domain" description="EF-hand" evidence="8">
    <location>
        <begin position="443"/>
        <end position="478"/>
    </location>
</feature>
<dbReference type="PANTHER" id="PTHR10037:SF62">
    <property type="entry name" value="SODIUM CHANNEL PROTEIN 60E"/>
    <property type="match status" value="1"/>
</dbReference>
<comment type="caution">
    <text evidence="9">The sequence shown here is derived from an EMBL/GenBank/DDBJ whole genome shotgun (WGS) entry which is preliminary data.</text>
</comment>
<dbReference type="InterPro" id="IPR002048">
    <property type="entry name" value="EF_hand_dom"/>
</dbReference>
<evidence type="ECO:0000256" key="2">
    <source>
        <dbReference type="ARBA" id="ARBA00022692"/>
    </source>
</evidence>
<feature type="domain" description="EF-hand" evidence="8">
    <location>
        <begin position="400"/>
        <end position="435"/>
    </location>
</feature>
<keyword evidence="10" id="KW-1185">Reference proteome</keyword>
<dbReference type="GO" id="GO:0005509">
    <property type="term" value="F:calcium ion binding"/>
    <property type="evidence" value="ECO:0007669"/>
    <property type="project" value="InterPro"/>
</dbReference>
<dbReference type="SUPFAM" id="SSF81324">
    <property type="entry name" value="Voltage-gated potassium channels"/>
    <property type="match status" value="1"/>
</dbReference>
<dbReference type="OrthoDB" id="186625at2759"/>
<evidence type="ECO:0000313" key="9">
    <source>
        <dbReference type="EMBL" id="CAE7218101.1"/>
    </source>
</evidence>
<dbReference type="InterPro" id="IPR043203">
    <property type="entry name" value="VGCC_Ca_Na"/>
</dbReference>
<dbReference type="PROSITE" id="PS50222">
    <property type="entry name" value="EF_HAND_2"/>
    <property type="match status" value="2"/>
</dbReference>
<dbReference type="Gene3D" id="1.10.287.70">
    <property type="match status" value="1"/>
</dbReference>
<dbReference type="EMBL" id="CAJNDS010000557">
    <property type="protein sequence ID" value="CAE7218101.1"/>
    <property type="molecule type" value="Genomic_DNA"/>
</dbReference>
<evidence type="ECO:0000256" key="5">
    <source>
        <dbReference type="ARBA" id="ARBA00023136"/>
    </source>
</evidence>
<evidence type="ECO:0000256" key="1">
    <source>
        <dbReference type="ARBA" id="ARBA00004141"/>
    </source>
</evidence>
<evidence type="ECO:0000256" key="3">
    <source>
        <dbReference type="ARBA" id="ARBA00022837"/>
    </source>
</evidence>
<dbReference type="InterPro" id="IPR011992">
    <property type="entry name" value="EF-hand-dom_pair"/>
</dbReference>
<protein>
    <submittedName>
        <fullName evidence="9">Cacna1h protein</fullName>
    </submittedName>
</protein>
<evidence type="ECO:0000256" key="6">
    <source>
        <dbReference type="SAM" id="MobiDB-lite"/>
    </source>
</evidence>
<evidence type="ECO:0000259" key="8">
    <source>
        <dbReference type="PROSITE" id="PS50222"/>
    </source>
</evidence>
<feature type="transmembrane region" description="Helical" evidence="7">
    <location>
        <begin position="287"/>
        <end position="306"/>
    </location>
</feature>
<dbReference type="Pfam" id="PF00520">
    <property type="entry name" value="Ion_trans"/>
    <property type="match status" value="1"/>
</dbReference>
<proteinExistence type="predicted"/>
<dbReference type="Gene3D" id="1.20.120.350">
    <property type="entry name" value="Voltage-gated potassium channels. Chain C"/>
    <property type="match status" value="1"/>
</dbReference>
<evidence type="ECO:0000313" key="10">
    <source>
        <dbReference type="Proteomes" id="UP000604046"/>
    </source>
</evidence>
<dbReference type="PANTHER" id="PTHR10037">
    <property type="entry name" value="VOLTAGE-GATED CATION CHANNEL CALCIUM AND SODIUM"/>
    <property type="match status" value="1"/>
</dbReference>
<dbReference type="InterPro" id="IPR018247">
    <property type="entry name" value="EF_Hand_1_Ca_BS"/>
</dbReference>
<feature type="region of interest" description="Disordered" evidence="6">
    <location>
        <begin position="73"/>
        <end position="125"/>
    </location>
</feature>
<feature type="transmembrane region" description="Helical" evidence="7">
    <location>
        <begin position="357"/>
        <end position="377"/>
    </location>
</feature>
<dbReference type="GO" id="GO:0005248">
    <property type="term" value="F:voltage-gated sodium channel activity"/>
    <property type="evidence" value="ECO:0007669"/>
    <property type="project" value="TreeGrafter"/>
</dbReference>
<accession>A0A812K0H8</accession>
<keyword evidence="2 7" id="KW-0812">Transmembrane</keyword>
<dbReference type="Gene3D" id="1.10.238.10">
    <property type="entry name" value="EF-hand"/>
    <property type="match status" value="1"/>
</dbReference>
<dbReference type="PROSITE" id="PS00018">
    <property type="entry name" value="EF_HAND_1"/>
    <property type="match status" value="2"/>
</dbReference>
<name>A0A812K0H8_9DINO</name>
<evidence type="ECO:0000256" key="7">
    <source>
        <dbReference type="SAM" id="Phobius"/>
    </source>
</evidence>
<dbReference type="SMART" id="SM00054">
    <property type="entry name" value="EFh"/>
    <property type="match status" value="2"/>
</dbReference>
<comment type="subcellular location">
    <subcellularLocation>
        <location evidence="1">Membrane</location>
        <topology evidence="1">Multi-pass membrane protein</topology>
    </subcellularLocation>
</comment>
<evidence type="ECO:0000256" key="4">
    <source>
        <dbReference type="ARBA" id="ARBA00022989"/>
    </source>
</evidence>
<feature type="transmembrane region" description="Helical" evidence="7">
    <location>
        <begin position="149"/>
        <end position="168"/>
    </location>
</feature>
<dbReference type="GO" id="GO:0001518">
    <property type="term" value="C:voltage-gated sodium channel complex"/>
    <property type="evidence" value="ECO:0007669"/>
    <property type="project" value="TreeGrafter"/>
</dbReference>
<dbReference type="Pfam" id="PF13499">
    <property type="entry name" value="EF-hand_7"/>
    <property type="match status" value="1"/>
</dbReference>
<keyword evidence="4 7" id="KW-1133">Transmembrane helix</keyword>